<organism evidence="2 3">
    <name type="scientific">Craurococcus roseus</name>
    <dbReference type="NCBI Taxonomy" id="77585"/>
    <lineage>
        <taxon>Bacteria</taxon>
        <taxon>Pseudomonadati</taxon>
        <taxon>Pseudomonadota</taxon>
        <taxon>Alphaproteobacteria</taxon>
        <taxon>Acetobacterales</taxon>
        <taxon>Acetobacteraceae</taxon>
        <taxon>Craurococcus</taxon>
    </lineage>
</organism>
<evidence type="ECO:0000259" key="1">
    <source>
        <dbReference type="Pfam" id="PF03886"/>
    </source>
</evidence>
<dbReference type="Gene3D" id="3.40.50.10610">
    <property type="entry name" value="ABC-type transport auxiliary lipoprotein component"/>
    <property type="match status" value="1"/>
</dbReference>
<keyword evidence="3" id="KW-1185">Reference proteome</keyword>
<reference evidence="2 3" key="1">
    <citation type="journal article" date="2019" name="Int. J. Syst. Evol. Microbiol.">
        <title>The Global Catalogue of Microorganisms (GCM) 10K type strain sequencing project: providing services to taxonomists for standard genome sequencing and annotation.</title>
        <authorList>
            <consortium name="The Broad Institute Genomics Platform"/>
            <consortium name="The Broad Institute Genome Sequencing Center for Infectious Disease"/>
            <person name="Wu L."/>
            <person name="Ma J."/>
        </authorList>
    </citation>
    <scope>NUCLEOTIDE SEQUENCE [LARGE SCALE GENOMIC DNA]</scope>
    <source>
        <strain evidence="2 3">JCM 9933</strain>
    </source>
</reference>
<accession>A0ABN1FS43</accession>
<comment type="caution">
    <text evidence="2">The sequence shown here is derived from an EMBL/GenBank/DDBJ whole genome shotgun (WGS) entry which is preliminary data.</text>
</comment>
<proteinExistence type="predicted"/>
<protein>
    <recommendedName>
        <fullName evidence="1">ABC-type transport auxiliary lipoprotein component domain-containing protein</fullName>
    </recommendedName>
</protein>
<gene>
    <name evidence="2" type="ORF">GCM10009416_38610</name>
</gene>
<dbReference type="SUPFAM" id="SSF159594">
    <property type="entry name" value="XCC0632-like"/>
    <property type="match status" value="1"/>
</dbReference>
<evidence type="ECO:0000313" key="2">
    <source>
        <dbReference type="EMBL" id="GAA0596541.1"/>
    </source>
</evidence>
<dbReference type="Pfam" id="PF03886">
    <property type="entry name" value="ABC_trans_aux"/>
    <property type="match status" value="1"/>
</dbReference>
<sequence length="174" mass="18059">MPACSSPEPDYHRLVAVPGEPARTAARVVELRRVGVPGYLDRSEIVRAGPGSRLDVLRNVRWGEPLGGMVSRVLAEDLAQRLPGSTVLADAGAIRLAADTAVEAELQRFEAGPSSTVELAAQVAFRFGPGRPGAARSFRFTVPVEGQGPSAVAAAMSGALGRLADAIAAALPPR</sequence>
<dbReference type="RefSeq" id="WP_343897029.1">
    <property type="nucleotide sequence ID" value="NZ_BAAAFZ010000061.1"/>
</dbReference>
<dbReference type="InterPro" id="IPR005586">
    <property type="entry name" value="ABC_trans_aux"/>
</dbReference>
<feature type="domain" description="ABC-type transport auxiliary lipoprotein component" evidence="1">
    <location>
        <begin position="21"/>
        <end position="168"/>
    </location>
</feature>
<name>A0ABN1FS43_9PROT</name>
<evidence type="ECO:0000313" key="3">
    <source>
        <dbReference type="Proteomes" id="UP001501588"/>
    </source>
</evidence>
<dbReference type="EMBL" id="BAAAFZ010000061">
    <property type="protein sequence ID" value="GAA0596541.1"/>
    <property type="molecule type" value="Genomic_DNA"/>
</dbReference>
<dbReference type="Proteomes" id="UP001501588">
    <property type="component" value="Unassembled WGS sequence"/>
</dbReference>